<dbReference type="NCBIfam" id="TIGR00447">
    <property type="entry name" value="pth"/>
    <property type="match status" value="1"/>
</dbReference>
<sequence>MTSAKLSPPTIFVGLGNPGEKYLKTRHNIGYWFLDLLADHHNASPFKSESKLLGSAAKVSFAERKLLLVKPSTFMNESGESIRRFLNYYKFDLSNLCVIHDDLDLKYGSSKIKFDGGHGGHNGLRNIIDLCGSSFLRVRVGIGHPERQDAIDYVLSKPTQQEAKNINSALNTAIESVDIMLNQGVAKAMDFLNQSNS</sequence>
<protein>
    <recommendedName>
        <fullName evidence="1">peptidyl-tRNA hydrolase</fullName>
        <ecNumber evidence="1">3.1.1.29</ecNumber>
    </recommendedName>
</protein>
<reference evidence="6" key="1">
    <citation type="submission" date="2018-05" db="EMBL/GenBank/DDBJ databases">
        <authorList>
            <person name="Lanie J.A."/>
            <person name="Ng W.-L."/>
            <person name="Kazmierczak K.M."/>
            <person name="Andrzejewski T.M."/>
            <person name="Davidsen T.M."/>
            <person name="Wayne K.J."/>
            <person name="Tettelin H."/>
            <person name="Glass J.I."/>
            <person name="Rusch D."/>
            <person name="Podicherti R."/>
            <person name="Tsui H.-C.T."/>
            <person name="Winkler M.E."/>
        </authorList>
    </citation>
    <scope>NUCLEOTIDE SEQUENCE</scope>
</reference>
<evidence type="ECO:0000256" key="3">
    <source>
        <dbReference type="ARBA" id="ARBA00022801"/>
    </source>
</evidence>
<dbReference type="PANTHER" id="PTHR17224">
    <property type="entry name" value="PEPTIDYL-TRNA HYDROLASE"/>
    <property type="match status" value="1"/>
</dbReference>
<keyword evidence="4" id="KW-0694">RNA-binding</keyword>
<dbReference type="EMBL" id="UINC01001656">
    <property type="protein sequence ID" value="SUZ85894.1"/>
    <property type="molecule type" value="Genomic_DNA"/>
</dbReference>
<dbReference type="Pfam" id="PF01195">
    <property type="entry name" value="Pept_tRNA_hydro"/>
    <property type="match status" value="1"/>
</dbReference>
<evidence type="ECO:0000256" key="4">
    <source>
        <dbReference type="ARBA" id="ARBA00022884"/>
    </source>
</evidence>
<dbReference type="InterPro" id="IPR001328">
    <property type="entry name" value="Pept_tRNA_hydro"/>
</dbReference>
<dbReference type="EC" id="3.1.1.29" evidence="1"/>
<dbReference type="GO" id="GO:0000049">
    <property type="term" value="F:tRNA binding"/>
    <property type="evidence" value="ECO:0007669"/>
    <property type="project" value="UniProtKB-KW"/>
</dbReference>
<dbReference type="InterPro" id="IPR036416">
    <property type="entry name" value="Pept_tRNA_hydro_sf"/>
</dbReference>
<comment type="similarity">
    <text evidence="5">Belongs to the PTH family.</text>
</comment>
<gene>
    <name evidence="6" type="ORF">METZ01_LOCUS38748</name>
</gene>
<dbReference type="GO" id="GO:0004045">
    <property type="term" value="F:peptidyl-tRNA hydrolase activity"/>
    <property type="evidence" value="ECO:0007669"/>
    <property type="project" value="UniProtKB-EC"/>
</dbReference>
<keyword evidence="2" id="KW-0820">tRNA-binding</keyword>
<dbReference type="SUPFAM" id="SSF53178">
    <property type="entry name" value="Peptidyl-tRNA hydrolase-like"/>
    <property type="match status" value="1"/>
</dbReference>
<accession>A0A381R3U5</accession>
<dbReference type="HAMAP" id="MF_00083">
    <property type="entry name" value="Pept_tRNA_hydro_bact"/>
    <property type="match status" value="1"/>
</dbReference>
<dbReference type="Gene3D" id="3.40.50.1470">
    <property type="entry name" value="Peptidyl-tRNA hydrolase"/>
    <property type="match status" value="1"/>
</dbReference>
<evidence type="ECO:0000256" key="1">
    <source>
        <dbReference type="ARBA" id="ARBA00013260"/>
    </source>
</evidence>
<keyword evidence="3" id="KW-0378">Hydrolase</keyword>
<dbReference type="PANTHER" id="PTHR17224:SF1">
    <property type="entry name" value="PEPTIDYL-TRNA HYDROLASE"/>
    <property type="match status" value="1"/>
</dbReference>
<dbReference type="FunFam" id="3.40.50.1470:FF:000001">
    <property type="entry name" value="Peptidyl-tRNA hydrolase"/>
    <property type="match status" value="1"/>
</dbReference>
<organism evidence="6">
    <name type="scientific">marine metagenome</name>
    <dbReference type="NCBI Taxonomy" id="408172"/>
    <lineage>
        <taxon>unclassified sequences</taxon>
        <taxon>metagenomes</taxon>
        <taxon>ecological metagenomes</taxon>
    </lineage>
</organism>
<evidence type="ECO:0000256" key="2">
    <source>
        <dbReference type="ARBA" id="ARBA00022555"/>
    </source>
</evidence>
<evidence type="ECO:0000313" key="6">
    <source>
        <dbReference type="EMBL" id="SUZ85894.1"/>
    </source>
</evidence>
<evidence type="ECO:0000256" key="5">
    <source>
        <dbReference type="ARBA" id="ARBA00038063"/>
    </source>
</evidence>
<name>A0A381R3U5_9ZZZZ</name>
<proteinExistence type="inferred from homology"/>
<dbReference type="InterPro" id="IPR018171">
    <property type="entry name" value="Pept_tRNA_hydro_CS"/>
</dbReference>
<dbReference type="PROSITE" id="PS01195">
    <property type="entry name" value="PEPT_TRNA_HYDROL_1"/>
    <property type="match status" value="1"/>
</dbReference>
<dbReference type="AlphaFoldDB" id="A0A381R3U5"/>
<dbReference type="CDD" id="cd00462">
    <property type="entry name" value="PTH"/>
    <property type="match status" value="1"/>
</dbReference>
<dbReference type="PROSITE" id="PS01196">
    <property type="entry name" value="PEPT_TRNA_HYDROL_2"/>
    <property type="match status" value="1"/>
</dbReference>